<dbReference type="Gene3D" id="3.30.110.170">
    <property type="entry name" value="Protein of unknown function (DUF541), domain 1"/>
    <property type="match status" value="1"/>
</dbReference>
<gene>
    <name evidence="2" type="ORF">A3D56_00965</name>
</gene>
<reference evidence="2 3" key="1">
    <citation type="journal article" date="2016" name="Nat. Commun.">
        <title>Thousands of microbial genomes shed light on interconnected biogeochemical processes in an aquifer system.</title>
        <authorList>
            <person name="Anantharaman K."/>
            <person name="Brown C.T."/>
            <person name="Hug L.A."/>
            <person name="Sharon I."/>
            <person name="Castelle C.J."/>
            <person name="Probst A.J."/>
            <person name="Thomas B.C."/>
            <person name="Singh A."/>
            <person name="Wilkins M.J."/>
            <person name="Karaoz U."/>
            <person name="Brodie E.L."/>
            <person name="Williams K.H."/>
            <person name="Hubbard S.S."/>
            <person name="Banfield J.F."/>
        </authorList>
    </citation>
    <scope>NUCLEOTIDE SEQUENCE [LARGE SCALE GENOMIC DNA]</scope>
</reference>
<evidence type="ECO:0000313" key="2">
    <source>
        <dbReference type="EMBL" id="OHA25810.1"/>
    </source>
</evidence>
<dbReference type="GO" id="GO:0006974">
    <property type="term" value="P:DNA damage response"/>
    <property type="evidence" value="ECO:0007669"/>
    <property type="project" value="TreeGrafter"/>
</dbReference>
<evidence type="ECO:0000313" key="3">
    <source>
        <dbReference type="Proteomes" id="UP000177943"/>
    </source>
</evidence>
<dbReference type="Pfam" id="PF04402">
    <property type="entry name" value="SIMPL"/>
    <property type="match status" value="1"/>
</dbReference>
<sequence>MEQTNMEGKWTSGQNGPVGKGILLVTVILSLFLLAKTINEFKLSGSIGRDYSPENVISVSGEGEVVSVPDTANITFDITEEAKEVPAAQTKVTERMNAIIASLKGSGIDAKDIKTINYSVYPKYEYQNEPKAVGGEYIYPPYPVNQVIVGYTVTHTVEVKIRKVADAGSILASLGSFEVSNLSGLSFSIDDEDALKAEARKKAIDDAREKAEVLSRDLGVRLVRIVSFSESGNYPPIYYMKAEAAYVDGRGGGVAPTPEIPTGENKIVSNVTITYEIR</sequence>
<feature type="transmembrane region" description="Helical" evidence="1">
    <location>
        <begin position="20"/>
        <end position="39"/>
    </location>
</feature>
<keyword evidence="1" id="KW-0472">Membrane</keyword>
<dbReference type="InterPro" id="IPR052022">
    <property type="entry name" value="26kDa_periplasmic_antigen"/>
</dbReference>
<dbReference type="Gene3D" id="3.30.70.2970">
    <property type="entry name" value="Protein of unknown function (DUF541), domain 2"/>
    <property type="match status" value="1"/>
</dbReference>
<dbReference type="PANTHER" id="PTHR34387:SF2">
    <property type="entry name" value="SLR1258 PROTEIN"/>
    <property type="match status" value="1"/>
</dbReference>
<dbReference type="PANTHER" id="PTHR34387">
    <property type="entry name" value="SLR1258 PROTEIN"/>
    <property type="match status" value="1"/>
</dbReference>
<proteinExistence type="predicted"/>
<dbReference type="AlphaFoldDB" id="A0A1G2MPI5"/>
<keyword evidence="1" id="KW-0812">Transmembrane</keyword>
<dbReference type="EMBL" id="MHRP01000043">
    <property type="protein sequence ID" value="OHA25810.1"/>
    <property type="molecule type" value="Genomic_DNA"/>
</dbReference>
<keyword evidence="1" id="KW-1133">Transmembrane helix</keyword>
<name>A0A1G2MPI5_9BACT</name>
<organism evidence="2 3">
    <name type="scientific">Candidatus Taylorbacteria bacterium RIFCSPHIGHO2_02_FULL_45_35</name>
    <dbReference type="NCBI Taxonomy" id="1802311"/>
    <lineage>
        <taxon>Bacteria</taxon>
        <taxon>Candidatus Tayloriibacteriota</taxon>
    </lineage>
</organism>
<dbReference type="InterPro" id="IPR007497">
    <property type="entry name" value="SIMPL/DUF541"/>
</dbReference>
<evidence type="ECO:0000256" key="1">
    <source>
        <dbReference type="SAM" id="Phobius"/>
    </source>
</evidence>
<accession>A0A1G2MPI5</accession>
<comment type="caution">
    <text evidence="2">The sequence shown here is derived from an EMBL/GenBank/DDBJ whole genome shotgun (WGS) entry which is preliminary data.</text>
</comment>
<dbReference type="Proteomes" id="UP000177943">
    <property type="component" value="Unassembled WGS sequence"/>
</dbReference>
<evidence type="ECO:0008006" key="4">
    <source>
        <dbReference type="Google" id="ProtNLM"/>
    </source>
</evidence>
<protein>
    <recommendedName>
        <fullName evidence="4">26 kDa periplasmic immunogenic protein</fullName>
    </recommendedName>
</protein>